<gene>
    <name evidence="4" type="ORF">PACLA_8A068443</name>
</gene>
<dbReference type="AlphaFoldDB" id="A0A6S7HFL2"/>
<dbReference type="GO" id="GO:0007264">
    <property type="term" value="P:small GTPase-mediated signal transduction"/>
    <property type="evidence" value="ECO:0007669"/>
    <property type="project" value="InterPro"/>
</dbReference>
<dbReference type="NCBIfam" id="TIGR00231">
    <property type="entry name" value="small_GTP"/>
    <property type="match status" value="1"/>
</dbReference>
<organism evidence="4 5">
    <name type="scientific">Paramuricea clavata</name>
    <name type="common">Red gorgonian</name>
    <name type="synonym">Violescent sea-whip</name>
    <dbReference type="NCBI Taxonomy" id="317549"/>
    <lineage>
        <taxon>Eukaryota</taxon>
        <taxon>Metazoa</taxon>
        <taxon>Cnidaria</taxon>
        <taxon>Anthozoa</taxon>
        <taxon>Octocorallia</taxon>
        <taxon>Malacalcyonacea</taxon>
        <taxon>Plexauridae</taxon>
        <taxon>Paramuricea</taxon>
    </lineage>
</organism>
<evidence type="ECO:0000313" key="4">
    <source>
        <dbReference type="EMBL" id="CAB4003069.1"/>
    </source>
</evidence>
<comment type="caution">
    <text evidence="4">The sequence shown here is derived from an EMBL/GenBank/DDBJ whole genome shotgun (WGS) entry which is preliminary data.</text>
</comment>
<dbReference type="FunFam" id="3.40.50.300:FF:001179">
    <property type="entry name" value="Rho family GTPase"/>
    <property type="match status" value="1"/>
</dbReference>
<dbReference type="Gene3D" id="3.40.50.300">
    <property type="entry name" value="P-loop containing nucleotide triphosphate hydrolases"/>
    <property type="match status" value="1"/>
</dbReference>
<comment type="similarity">
    <text evidence="1">Belongs to the small GTPase superfamily. Rho family.</text>
</comment>
<keyword evidence="3" id="KW-0342">GTP-binding</keyword>
<reference evidence="4" key="1">
    <citation type="submission" date="2020-04" db="EMBL/GenBank/DDBJ databases">
        <authorList>
            <person name="Alioto T."/>
            <person name="Alioto T."/>
            <person name="Gomez Garrido J."/>
        </authorList>
    </citation>
    <scope>NUCLEOTIDE SEQUENCE</scope>
    <source>
        <strain evidence="4">A484AB</strain>
    </source>
</reference>
<dbReference type="GO" id="GO:0003924">
    <property type="term" value="F:GTPase activity"/>
    <property type="evidence" value="ECO:0007669"/>
    <property type="project" value="InterPro"/>
</dbReference>
<dbReference type="PROSITE" id="PS51420">
    <property type="entry name" value="RHO"/>
    <property type="match status" value="1"/>
</dbReference>
<evidence type="ECO:0000313" key="5">
    <source>
        <dbReference type="Proteomes" id="UP001152795"/>
    </source>
</evidence>
<evidence type="ECO:0000256" key="1">
    <source>
        <dbReference type="ARBA" id="ARBA00010142"/>
    </source>
</evidence>
<keyword evidence="5" id="KW-1185">Reference proteome</keyword>
<name>A0A6S7HFL2_PARCT</name>
<dbReference type="CDD" id="cd00157">
    <property type="entry name" value="Rho"/>
    <property type="match status" value="1"/>
</dbReference>
<keyword evidence="2" id="KW-0547">Nucleotide-binding</keyword>
<dbReference type="PROSITE" id="PS51421">
    <property type="entry name" value="RAS"/>
    <property type="match status" value="1"/>
</dbReference>
<dbReference type="InterPro" id="IPR001806">
    <property type="entry name" value="Small_GTPase"/>
</dbReference>
<dbReference type="PANTHER" id="PTHR24072">
    <property type="entry name" value="RHO FAMILY GTPASE"/>
    <property type="match status" value="1"/>
</dbReference>
<sequence>MNMTTPVKEIVIVGDGMCGKTSTVGVYLGNRFTTDYIPTVYENYTSKVKYEGRNISLRLLDTAVQEDFEIFRPMLYRKASVFVVMYSVDRPESLANVYEKWVPELRQYCPDVPIILVANKTDLRYTSSVVGQLSENDERPVSSSEGRAIARKIKAVAFRECSALTGHGVNEVFKAALLAKPQKKRTPSWKWFTNTITTKEK</sequence>
<dbReference type="SMART" id="SM00173">
    <property type="entry name" value="RAS"/>
    <property type="match status" value="1"/>
</dbReference>
<proteinExistence type="inferred from homology"/>
<protein>
    <submittedName>
        <fullName evidence="4">Ras-like GTP-binding Rho1</fullName>
    </submittedName>
</protein>
<dbReference type="InterPro" id="IPR003578">
    <property type="entry name" value="Small_GTPase_Rho"/>
</dbReference>
<dbReference type="GO" id="GO:0005525">
    <property type="term" value="F:GTP binding"/>
    <property type="evidence" value="ECO:0007669"/>
    <property type="project" value="UniProtKB-KW"/>
</dbReference>
<dbReference type="Proteomes" id="UP001152795">
    <property type="component" value="Unassembled WGS sequence"/>
</dbReference>
<evidence type="ECO:0000256" key="2">
    <source>
        <dbReference type="ARBA" id="ARBA00022741"/>
    </source>
</evidence>
<dbReference type="Pfam" id="PF00071">
    <property type="entry name" value="Ras"/>
    <property type="match status" value="1"/>
</dbReference>
<dbReference type="SMART" id="SM00174">
    <property type="entry name" value="RHO"/>
    <property type="match status" value="1"/>
</dbReference>
<dbReference type="SUPFAM" id="SSF52540">
    <property type="entry name" value="P-loop containing nucleoside triphosphate hydrolases"/>
    <property type="match status" value="1"/>
</dbReference>
<dbReference type="InterPro" id="IPR005225">
    <property type="entry name" value="Small_GTP-bd"/>
</dbReference>
<dbReference type="PROSITE" id="PS51419">
    <property type="entry name" value="RAB"/>
    <property type="match status" value="1"/>
</dbReference>
<dbReference type="OrthoDB" id="5976022at2759"/>
<dbReference type="EMBL" id="CACRXK020004530">
    <property type="protein sequence ID" value="CAB4003069.1"/>
    <property type="molecule type" value="Genomic_DNA"/>
</dbReference>
<dbReference type="SMART" id="SM00175">
    <property type="entry name" value="RAB"/>
    <property type="match status" value="1"/>
</dbReference>
<dbReference type="PRINTS" id="PR00449">
    <property type="entry name" value="RASTRNSFRMNG"/>
</dbReference>
<dbReference type="InterPro" id="IPR027417">
    <property type="entry name" value="P-loop_NTPase"/>
</dbReference>
<evidence type="ECO:0000256" key="3">
    <source>
        <dbReference type="ARBA" id="ARBA00023134"/>
    </source>
</evidence>
<accession>A0A6S7HFL2</accession>